<proteinExistence type="predicted"/>
<gene>
    <name evidence="1" type="ORF">MA16_Dca021029</name>
</gene>
<accession>A0A2I0X630</accession>
<dbReference type="EMBL" id="KZ502114">
    <property type="protein sequence ID" value="PKU83379.1"/>
    <property type="molecule type" value="Genomic_DNA"/>
</dbReference>
<dbReference type="Proteomes" id="UP000233837">
    <property type="component" value="Unassembled WGS sequence"/>
</dbReference>
<organism evidence="1 2">
    <name type="scientific">Dendrobium catenatum</name>
    <dbReference type="NCBI Taxonomy" id="906689"/>
    <lineage>
        <taxon>Eukaryota</taxon>
        <taxon>Viridiplantae</taxon>
        <taxon>Streptophyta</taxon>
        <taxon>Embryophyta</taxon>
        <taxon>Tracheophyta</taxon>
        <taxon>Spermatophyta</taxon>
        <taxon>Magnoliopsida</taxon>
        <taxon>Liliopsida</taxon>
        <taxon>Asparagales</taxon>
        <taxon>Orchidaceae</taxon>
        <taxon>Epidendroideae</taxon>
        <taxon>Malaxideae</taxon>
        <taxon>Dendrobiinae</taxon>
        <taxon>Dendrobium</taxon>
    </lineage>
</organism>
<protein>
    <submittedName>
        <fullName evidence="1">Uncharacterized protein</fullName>
    </submittedName>
</protein>
<evidence type="ECO:0000313" key="1">
    <source>
        <dbReference type="EMBL" id="PKU83379.1"/>
    </source>
</evidence>
<reference evidence="1 2" key="1">
    <citation type="journal article" date="2016" name="Sci. Rep.">
        <title>The Dendrobium catenatum Lindl. genome sequence provides insights into polysaccharide synthase, floral development and adaptive evolution.</title>
        <authorList>
            <person name="Zhang G.Q."/>
            <person name="Xu Q."/>
            <person name="Bian C."/>
            <person name="Tsai W.C."/>
            <person name="Yeh C.M."/>
            <person name="Liu K.W."/>
            <person name="Yoshida K."/>
            <person name="Zhang L.S."/>
            <person name="Chang S.B."/>
            <person name="Chen F."/>
            <person name="Shi Y."/>
            <person name="Su Y.Y."/>
            <person name="Zhang Y.Q."/>
            <person name="Chen L.J."/>
            <person name="Yin Y."/>
            <person name="Lin M."/>
            <person name="Huang H."/>
            <person name="Deng H."/>
            <person name="Wang Z.W."/>
            <person name="Zhu S.L."/>
            <person name="Zhao X."/>
            <person name="Deng C."/>
            <person name="Niu S.C."/>
            <person name="Huang J."/>
            <person name="Wang M."/>
            <person name="Liu G.H."/>
            <person name="Yang H.J."/>
            <person name="Xiao X.J."/>
            <person name="Hsiao Y.Y."/>
            <person name="Wu W.L."/>
            <person name="Chen Y.Y."/>
            <person name="Mitsuda N."/>
            <person name="Ohme-Takagi M."/>
            <person name="Luo Y.B."/>
            <person name="Van de Peer Y."/>
            <person name="Liu Z.J."/>
        </authorList>
    </citation>
    <scope>NUCLEOTIDE SEQUENCE [LARGE SCALE GENOMIC DNA]</scope>
    <source>
        <tissue evidence="1">The whole plant</tissue>
    </source>
</reference>
<dbReference type="AlphaFoldDB" id="A0A2I0X630"/>
<reference evidence="1 2" key="2">
    <citation type="journal article" date="2017" name="Nature">
        <title>The Apostasia genome and the evolution of orchids.</title>
        <authorList>
            <person name="Zhang G.Q."/>
            <person name="Liu K.W."/>
            <person name="Li Z."/>
            <person name="Lohaus R."/>
            <person name="Hsiao Y.Y."/>
            <person name="Niu S.C."/>
            <person name="Wang J.Y."/>
            <person name="Lin Y.C."/>
            <person name="Xu Q."/>
            <person name="Chen L.J."/>
            <person name="Yoshida K."/>
            <person name="Fujiwara S."/>
            <person name="Wang Z.W."/>
            <person name="Zhang Y.Q."/>
            <person name="Mitsuda N."/>
            <person name="Wang M."/>
            <person name="Liu G.H."/>
            <person name="Pecoraro L."/>
            <person name="Huang H.X."/>
            <person name="Xiao X.J."/>
            <person name="Lin M."/>
            <person name="Wu X.Y."/>
            <person name="Wu W.L."/>
            <person name="Chen Y.Y."/>
            <person name="Chang S.B."/>
            <person name="Sakamoto S."/>
            <person name="Ohme-Takagi M."/>
            <person name="Yagi M."/>
            <person name="Zeng S.J."/>
            <person name="Shen C.Y."/>
            <person name="Yeh C.M."/>
            <person name="Luo Y.B."/>
            <person name="Tsai W.C."/>
            <person name="Van de Peer Y."/>
            <person name="Liu Z.J."/>
        </authorList>
    </citation>
    <scope>NUCLEOTIDE SEQUENCE [LARGE SCALE GENOMIC DNA]</scope>
    <source>
        <tissue evidence="1">The whole plant</tissue>
    </source>
</reference>
<name>A0A2I0X630_9ASPA</name>
<evidence type="ECO:0000313" key="2">
    <source>
        <dbReference type="Proteomes" id="UP000233837"/>
    </source>
</evidence>
<sequence length="73" mass="8177">MTVKMNLKHSPPPDVSVLMNQASTSINCQAKDRTIYLLNEMVVQVIVLMLRNVECGEIELQFSLVELPNSKSS</sequence>
<keyword evidence="2" id="KW-1185">Reference proteome</keyword>